<proteinExistence type="predicted"/>
<dbReference type="InterPro" id="IPR009003">
    <property type="entry name" value="Peptidase_S1_PA"/>
</dbReference>
<organism evidence="1">
    <name type="scientific">Arundo donax</name>
    <name type="common">Giant reed</name>
    <name type="synonym">Donax arundinaceus</name>
    <dbReference type="NCBI Taxonomy" id="35708"/>
    <lineage>
        <taxon>Eukaryota</taxon>
        <taxon>Viridiplantae</taxon>
        <taxon>Streptophyta</taxon>
        <taxon>Embryophyta</taxon>
        <taxon>Tracheophyta</taxon>
        <taxon>Spermatophyta</taxon>
        <taxon>Magnoliopsida</taxon>
        <taxon>Liliopsida</taxon>
        <taxon>Poales</taxon>
        <taxon>Poaceae</taxon>
        <taxon>PACMAD clade</taxon>
        <taxon>Arundinoideae</taxon>
        <taxon>Arundineae</taxon>
        <taxon>Arundo</taxon>
    </lineage>
</organism>
<dbReference type="SUPFAM" id="SSF50494">
    <property type="entry name" value="Trypsin-like serine proteases"/>
    <property type="match status" value="1"/>
</dbReference>
<dbReference type="AlphaFoldDB" id="A0A0A9U6G4"/>
<name>A0A0A9U6G4_ARUDO</name>
<reference evidence="1" key="2">
    <citation type="journal article" date="2015" name="Data Brief">
        <title>Shoot transcriptome of the giant reed, Arundo donax.</title>
        <authorList>
            <person name="Barrero R.A."/>
            <person name="Guerrero F.D."/>
            <person name="Moolhuijzen P."/>
            <person name="Goolsby J.A."/>
            <person name="Tidwell J."/>
            <person name="Bellgard S.E."/>
            <person name="Bellgard M.I."/>
        </authorList>
    </citation>
    <scope>NUCLEOTIDE SEQUENCE</scope>
    <source>
        <tissue evidence="1">Shoot tissue taken approximately 20 cm above the soil surface</tissue>
    </source>
</reference>
<dbReference type="EMBL" id="GBRH01280427">
    <property type="protein sequence ID" value="JAD17468.1"/>
    <property type="molecule type" value="Transcribed_RNA"/>
</dbReference>
<reference evidence="1" key="1">
    <citation type="submission" date="2014-09" db="EMBL/GenBank/DDBJ databases">
        <authorList>
            <person name="Magalhaes I.L.F."/>
            <person name="Oliveira U."/>
            <person name="Santos F.R."/>
            <person name="Vidigal T.H.D.A."/>
            <person name="Brescovit A.D."/>
            <person name="Santos A.J."/>
        </authorList>
    </citation>
    <scope>NUCLEOTIDE SEQUENCE</scope>
    <source>
        <tissue evidence="1">Shoot tissue taken approximately 20 cm above the soil surface</tissue>
    </source>
</reference>
<sequence>MPAVTDIERAKIGLLRASVSPSVATLFRYHKSTRKYVDFGIGCVVYADSTKTVIVTNFLAYDEEKEAVGVYMGNGICRMATEFVTNGNSSLTSLLVKNAPNFKAVTFSETPVERGQLIFTLGRAWEEIKTPGLYTGSVILPRCTSVNNRTKNHVSKYDNYFAVSCPVSGPIPVLGIPANLERIVGAPVFNMDGEALGLIERCSNSSYDIKFARCSASVVAELQTLFRSTDWKGALVRELKRET</sequence>
<dbReference type="Gene3D" id="2.40.10.120">
    <property type="match status" value="1"/>
</dbReference>
<accession>A0A0A9U6G4</accession>
<protein>
    <submittedName>
        <fullName evidence="1">Uncharacterized protein</fullName>
    </submittedName>
</protein>
<evidence type="ECO:0000313" key="1">
    <source>
        <dbReference type="EMBL" id="JAD17468.1"/>
    </source>
</evidence>